<feature type="region of interest" description="Disordered" evidence="1">
    <location>
        <begin position="45"/>
        <end position="75"/>
    </location>
</feature>
<name>A0AAE1XPQ5_9LAMI</name>
<evidence type="ECO:0000313" key="2">
    <source>
        <dbReference type="EMBL" id="KAK4415706.1"/>
    </source>
</evidence>
<dbReference type="Proteomes" id="UP001293254">
    <property type="component" value="Unassembled WGS sequence"/>
</dbReference>
<dbReference type="AlphaFoldDB" id="A0AAE1XPQ5"/>
<evidence type="ECO:0000313" key="3">
    <source>
        <dbReference type="Proteomes" id="UP001293254"/>
    </source>
</evidence>
<comment type="caution">
    <text evidence="2">The sequence shown here is derived from an EMBL/GenBank/DDBJ whole genome shotgun (WGS) entry which is preliminary data.</text>
</comment>
<keyword evidence="3" id="KW-1185">Reference proteome</keyword>
<organism evidence="2 3">
    <name type="scientific">Sesamum alatum</name>
    <dbReference type="NCBI Taxonomy" id="300844"/>
    <lineage>
        <taxon>Eukaryota</taxon>
        <taxon>Viridiplantae</taxon>
        <taxon>Streptophyta</taxon>
        <taxon>Embryophyta</taxon>
        <taxon>Tracheophyta</taxon>
        <taxon>Spermatophyta</taxon>
        <taxon>Magnoliopsida</taxon>
        <taxon>eudicotyledons</taxon>
        <taxon>Gunneridae</taxon>
        <taxon>Pentapetalae</taxon>
        <taxon>asterids</taxon>
        <taxon>lamiids</taxon>
        <taxon>Lamiales</taxon>
        <taxon>Pedaliaceae</taxon>
        <taxon>Sesamum</taxon>
    </lineage>
</organism>
<proteinExistence type="predicted"/>
<sequence>MAATYPRRRYEKPVISAKELAVEIFRSFFKSLEVLSSCAVNGSAQIPAVDSGGSPSCSGETKKKSGVKDWRGGFSGGTTETAAKAEVAAAGLELWYCNVVRTWVRDGDSIHFPSTVAAEAEAVSETFHEKRAPFVALWRGEATG</sequence>
<reference evidence="2" key="1">
    <citation type="submission" date="2020-06" db="EMBL/GenBank/DDBJ databases">
        <authorList>
            <person name="Li T."/>
            <person name="Hu X."/>
            <person name="Zhang T."/>
            <person name="Song X."/>
            <person name="Zhang H."/>
            <person name="Dai N."/>
            <person name="Sheng W."/>
            <person name="Hou X."/>
            <person name="Wei L."/>
        </authorList>
    </citation>
    <scope>NUCLEOTIDE SEQUENCE</scope>
    <source>
        <strain evidence="2">3651</strain>
        <tissue evidence="2">Leaf</tissue>
    </source>
</reference>
<reference evidence="2" key="2">
    <citation type="journal article" date="2024" name="Plant">
        <title>Genomic evolution and insights into agronomic trait innovations of Sesamum species.</title>
        <authorList>
            <person name="Miao H."/>
            <person name="Wang L."/>
            <person name="Qu L."/>
            <person name="Liu H."/>
            <person name="Sun Y."/>
            <person name="Le M."/>
            <person name="Wang Q."/>
            <person name="Wei S."/>
            <person name="Zheng Y."/>
            <person name="Lin W."/>
            <person name="Duan Y."/>
            <person name="Cao H."/>
            <person name="Xiong S."/>
            <person name="Wang X."/>
            <person name="Wei L."/>
            <person name="Li C."/>
            <person name="Ma Q."/>
            <person name="Ju M."/>
            <person name="Zhao R."/>
            <person name="Li G."/>
            <person name="Mu C."/>
            <person name="Tian Q."/>
            <person name="Mei H."/>
            <person name="Zhang T."/>
            <person name="Gao T."/>
            <person name="Zhang H."/>
        </authorList>
    </citation>
    <scope>NUCLEOTIDE SEQUENCE</scope>
    <source>
        <strain evidence="2">3651</strain>
    </source>
</reference>
<evidence type="ECO:0000256" key="1">
    <source>
        <dbReference type="SAM" id="MobiDB-lite"/>
    </source>
</evidence>
<accession>A0AAE1XPQ5</accession>
<protein>
    <submittedName>
        <fullName evidence="2">Uncharacterized protein</fullName>
    </submittedName>
</protein>
<gene>
    <name evidence="2" type="ORF">Salat_2678000</name>
</gene>
<feature type="compositionally biased region" description="Basic and acidic residues" evidence="1">
    <location>
        <begin position="60"/>
        <end position="71"/>
    </location>
</feature>
<dbReference type="EMBL" id="JACGWO010000011">
    <property type="protein sequence ID" value="KAK4415706.1"/>
    <property type="molecule type" value="Genomic_DNA"/>
</dbReference>